<dbReference type="PANTHER" id="PTHR19961:SF18">
    <property type="entry name" value="FI19014P1"/>
    <property type="match status" value="1"/>
</dbReference>
<dbReference type="InterPro" id="IPR018247">
    <property type="entry name" value="EF_Hand_1_Ca_BS"/>
</dbReference>
<evidence type="ECO:0000256" key="1">
    <source>
        <dbReference type="ARBA" id="ARBA00022737"/>
    </source>
</evidence>
<dbReference type="PROSITE" id="PS00020">
    <property type="entry name" value="ACTININ_2"/>
    <property type="match status" value="1"/>
</dbReference>
<keyword evidence="2" id="KW-0106">Calcium</keyword>
<proteinExistence type="predicted"/>
<dbReference type="SUPFAM" id="SSF47473">
    <property type="entry name" value="EF-hand"/>
    <property type="match status" value="1"/>
</dbReference>
<gene>
    <name evidence="6" type="ORF">M9Y10_027987</name>
</gene>
<dbReference type="SMART" id="SM00033">
    <property type="entry name" value="CH"/>
    <property type="match status" value="4"/>
</dbReference>
<keyword evidence="1" id="KW-0677">Repeat</keyword>
<dbReference type="InterPro" id="IPR001715">
    <property type="entry name" value="CH_dom"/>
</dbReference>
<feature type="domain" description="EF-hand" evidence="5">
    <location>
        <begin position="55"/>
        <end position="90"/>
    </location>
</feature>
<dbReference type="PROSITE" id="PS50222">
    <property type="entry name" value="EF_HAND_2"/>
    <property type="match status" value="2"/>
</dbReference>
<dbReference type="CDD" id="cd21295">
    <property type="entry name" value="CH_PLS_rpt2"/>
    <property type="match status" value="1"/>
</dbReference>
<sequence length="616" mass="69071">MSINANQYIPKYKDKLSADDISMHANHFNKLDTNKSGQLSAKEIYSLFVEAQIGVTEPEVAKLVEEVDANHDGKIDFDEFLNIFIKEKESGKTNKLSEGLRKHANMVHVSSVRGERSYAQEEVTGFVNYINSMLEGDPDLAHVLPIDPSGDDYFKAVHDGILLCKLCNVARPDCLDERVITKKAKLNAFNLLDNCTLGIKTAQSIGMQVINIGPQDIRDGTPHLVLGLTWQLIRESLIKDIQLQAHPELFRLLNEGETLEQLLKLSPEQILLRWLNYHLKRAGSSRTATNFTKDLSDSEILTTVLTQIAPECCTNKPMSESDLTQRAELMLQESDKIGCRKFVTPKQIVAGHPRLNLAFVANLFNTRPGLEALSEAELAQLDEALFAAAGTRLERQFCLWMNSYGVDPFVSNLYDGIQDGLVLLQMLDKIEPGCVDWKIVNKTKMNKFKAVQNLDLAVKISKETLKLSVPGTSGNDIYDANKKLTAGLLWQLMRYDYVKVFKKIGKGEKIKDEQIVAWANEKTSGKNISIKNFKDKEIANSVPIISLIDVLKPETVDWSIVDRTNDEKMMIRNAKYTLSIIRKFGAAVYALPEDIVEVVPEMVMTVYASLMAMQAA</sequence>
<dbReference type="InterPro" id="IPR036872">
    <property type="entry name" value="CH_dom_sf"/>
</dbReference>
<feature type="domain" description="Calponin-homology (CH)" evidence="4">
    <location>
        <begin position="509"/>
        <end position="615"/>
    </location>
</feature>
<dbReference type="SMART" id="SM00054">
    <property type="entry name" value="EFh"/>
    <property type="match status" value="2"/>
</dbReference>
<dbReference type="CDD" id="cd00051">
    <property type="entry name" value="EFh"/>
    <property type="match status" value="1"/>
</dbReference>
<evidence type="ECO:0000313" key="6">
    <source>
        <dbReference type="EMBL" id="KAK8890788.1"/>
    </source>
</evidence>
<dbReference type="InterPro" id="IPR011992">
    <property type="entry name" value="EF-hand-dom_pair"/>
</dbReference>
<dbReference type="SUPFAM" id="SSF47576">
    <property type="entry name" value="Calponin-homology domain, CH-domain"/>
    <property type="match status" value="1"/>
</dbReference>
<dbReference type="PROSITE" id="PS50021">
    <property type="entry name" value="CH"/>
    <property type="match status" value="4"/>
</dbReference>
<organism evidence="6 7">
    <name type="scientific">Tritrichomonas musculus</name>
    <dbReference type="NCBI Taxonomy" id="1915356"/>
    <lineage>
        <taxon>Eukaryota</taxon>
        <taxon>Metamonada</taxon>
        <taxon>Parabasalia</taxon>
        <taxon>Tritrichomonadida</taxon>
        <taxon>Tritrichomonadidae</taxon>
        <taxon>Tritrichomonas</taxon>
    </lineage>
</organism>
<keyword evidence="7" id="KW-1185">Reference proteome</keyword>
<dbReference type="InterPro" id="IPR039959">
    <property type="entry name" value="Fimbrin/Plastin"/>
</dbReference>
<protein>
    <submittedName>
        <fullName evidence="6">Fimbrin</fullName>
    </submittedName>
</protein>
<accession>A0ABR2KIJ3</accession>
<evidence type="ECO:0000259" key="5">
    <source>
        <dbReference type="PROSITE" id="PS50222"/>
    </source>
</evidence>
<dbReference type="PANTHER" id="PTHR19961">
    <property type="entry name" value="FIMBRIN/PLASTIN"/>
    <property type="match status" value="1"/>
</dbReference>
<feature type="domain" description="EF-hand" evidence="5">
    <location>
        <begin position="19"/>
        <end position="54"/>
    </location>
</feature>
<dbReference type="CDD" id="cd21219">
    <property type="entry name" value="CH_PLS_FIM_rpt3"/>
    <property type="match status" value="1"/>
</dbReference>
<dbReference type="Gene3D" id="1.10.418.10">
    <property type="entry name" value="Calponin-like domain"/>
    <property type="match status" value="4"/>
</dbReference>
<dbReference type="Pfam" id="PF00307">
    <property type="entry name" value="CH"/>
    <property type="match status" value="4"/>
</dbReference>
<name>A0ABR2KIJ3_9EUKA</name>
<evidence type="ECO:0000313" key="7">
    <source>
        <dbReference type="Proteomes" id="UP001470230"/>
    </source>
</evidence>
<feature type="domain" description="Calponin-homology (CH)" evidence="4">
    <location>
        <begin position="391"/>
        <end position="497"/>
    </location>
</feature>
<comment type="caution">
    <text evidence="6">The sequence shown here is derived from an EMBL/GenBank/DDBJ whole genome shotgun (WGS) entry which is preliminary data.</text>
</comment>
<keyword evidence="3" id="KW-0009">Actin-binding</keyword>
<dbReference type="CDD" id="cd21301">
    <property type="entry name" value="CH_PLS_rpt4"/>
    <property type="match status" value="1"/>
</dbReference>
<evidence type="ECO:0000256" key="2">
    <source>
        <dbReference type="ARBA" id="ARBA00022837"/>
    </source>
</evidence>
<dbReference type="PROSITE" id="PS00018">
    <property type="entry name" value="EF_HAND_1"/>
    <property type="match status" value="2"/>
</dbReference>
<evidence type="ECO:0000256" key="3">
    <source>
        <dbReference type="ARBA" id="ARBA00023203"/>
    </source>
</evidence>
<dbReference type="Proteomes" id="UP001470230">
    <property type="component" value="Unassembled WGS sequence"/>
</dbReference>
<dbReference type="EMBL" id="JAPFFF010000004">
    <property type="protein sequence ID" value="KAK8890788.1"/>
    <property type="molecule type" value="Genomic_DNA"/>
</dbReference>
<dbReference type="Pfam" id="PF13499">
    <property type="entry name" value="EF-hand_7"/>
    <property type="match status" value="1"/>
</dbReference>
<feature type="domain" description="Calponin-homology (CH)" evidence="4">
    <location>
        <begin position="120"/>
        <end position="237"/>
    </location>
</feature>
<evidence type="ECO:0000259" key="4">
    <source>
        <dbReference type="PROSITE" id="PS50021"/>
    </source>
</evidence>
<feature type="domain" description="Calponin-homology (CH)" evidence="4">
    <location>
        <begin position="265"/>
        <end position="368"/>
    </location>
</feature>
<dbReference type="InterPro" id="IPR002048">
    <property type="entry name" value="EF_hand_dom"/>
</dbReference>
<dbReference type="InterPro" id="IPR001589">
    <property type="entry name" value="Actinin_actin-bd_CS"/>
</dbReference>
<dbReference type="Gene3D" id="1.10.238.10">
    <property type="entry name" value="EF-hand"/>
    <property type="match status" value="1"/>
</dbReference>
<reference evidence="6 7" key="1">
    <citation type="submission" date="2024-04" db="EMBL/GenBank/DDBJ databases">
        <title>Tritrichomonas musculus Genome.</title>
        <authorList>
            <person name="Alves-Ferreira E."/>
            <person name="Grigg M."/>
            <person name="Lorenzi H."/>
            <person name="Galac M."/>
        </authorList>
    </citation>
    <scope>NUCLEOTIDE SEQUENCE [LARGE SCALE GENOMIC DNA]</scope>
    <source>
        <strain evidence="6 7">EAF2021</strain>
    </source>
</reference>